<dbReference type="EMBL" id="JABVXQ010000005">
    <property type="protein sequence ID" value="KAF6109574.1"/>
    <property type="molecule type" value="Genomic_DNA"/>
</dbReference>
<accession>A0A834AEN1</accession>
<evidence type="ECO:0000313" key="2">
    <source>
        <dbReference type="Proteomes" id="UP000664940"/>
    </source>
</evidence>
<name>A0A834AEN1_9CHIR</name>
<evidence type="ECO:0000313" key="1">
    <source>
        <dbReference type="EMBL" id="KAF6109574.1"/>
    </source>
</evidence>
<dbReference type="Proteomes" id="UP000664940">
    <property type="component" value="Unassembled WGS sequence"/>
</dbReference>
<reference evidence="1 2" key="1">
    <citation type="journal article" date="2020" name="Nature">
        <title>Six reference-quality genomes reveal evolution of bat adaptations.</title>
        <authorList>
            <person name="Jebb D."/>
            <person name="Huang Z."/>
            <person name="Pippel M."/>
            <person name="Hughes G.M."/>
            <person name="Lavrichenko K."/>
            <person name="Devanna P."/>
            <person name="Winkler S."/>
            <person name="Jermiin L.S."/>
            <person name="Skirmuntt E.C."/>
            <person name="Katzourakis A."/>
            <person name="Burkitt-Gray L."/>
            <person name="Ray D.A."/>
            <person name="Sullivan K.A.M."/>
            <person name="Roscito J.G."/>
            <person name="Kirilenko B.M."/>
            <person name="Davalos L.M."/>
            <person name="Corthals A.P."/>
            <person name="Power M.L."/>
            <person name="Jones G."/>
            <person name="Ransome R.D."/>
            <person name="Dechmann D.K.N."/>
            <person name="Locatelli A.G."/>
            <person name="Puechmaille S.J."/>
            <person name="Fedrigo O."/>
            <person name="Jarvis E.D."/>
            <person name="Hiller M."/>
            <person name="Vernes S.C."/>
            <person name="Myers E.W."/>
            <person name="Teeling E.C."/>
        </authorList>
    </citation>
    <scope>NUCLEOTIDE SEQUENCE [LARGE SCALE GENOMIC DNA]</scope>
    <source>
        <strain evidence="1">Bat1K_MPI-CBG_1</strain>
    </source>
</reference>
<gene>
    <name evidence="1" type="ORF">HJG60_010842</name>
</gene>
<sequence length="134" mass="14183">MGPDGVQATEHGAASAHGGICHKLEPAHILLAKYVFKNALCLGTLSATLVTYAASALLPGSRFHLPAVLLSQTFITYVKHVIQKHLAQILGACLVQTVPTRLFTPALLEHEGRSLKPDLWGPGHLPPGLTGLLV</sequence>
<protein>
    <submittedName>
        <fullName evidence="1">Uncharacterized protein</fullName>
    </submittedName>
</protein>
<proteinExistence type="predicted"/>
<comment type="caution">
    <text evidence="1">The sequence shown here is derived from an EMBL/GenBank/DDBJ whole genome shotgun (WGS) entry which is preliminary data.</text>
</comment>
<organism evidence="1 2">
    <name type="scientific">Phyllostomus discolor</name>
    <name type="common">pale spear-nosed bat</name>
    <dbReference type="NCBI Taxonomy" id="89673"/>
    <lineage>
        <taxon>Eukaryota</taxon>
        <taxon>Metazoa</taxon>
        <taxon>Chordata</taxon>
        <taxon>Craniata</taxon>
        <taxon>Vertebrata</taxon>
        <taxon>Euteleostomi</taxon>
        <taxon>Mammalia</taxon>
        <taxon>Eutheria</taxon>
        <taxon>Laurasiatheria</taxon>
        <taxon>Chiroptera</taxon>
        <taxon>Yangochiroptera</taxon>
        <taxon>Phyllostomidae</taxon>
        <taxon>Phyllostominae</taxon>
        <taxon>Phyllostomus</taxon>
    </lineage>
</organism>
<dbReference type="AlphaFoldDB" id="A0A834AEN1"/>